<reference evidence="1" key="1">
    <citation type="submission" date="2015-06" db="UniProtKB">
        <authorList>
            <consortium name="EnsemblPlants"/>
        </authorList>
    </citation>
    <scope>IDENTIFICATION</scope>
</reference>
<name>I1QDV7_ORYGL</name>
<organism evidence="1 2">
    <name type="scientific">Oryza glaberrima</name>
    <name type="common">African rice</name>
    <dbReference type="NCBI Taxonomy" id="4538"/>
    <lineage>
        <taxon>Eukaryota</taxon>
        <taxon>Viridiplantae</taxon>
        <taxon>Streptophyta</taxon>
        <taxon>Embryophyta</taxon>
        <taxon>Tracheophyta</taxon>
        <taxon>Spermatophyta</taxon>
        <taxon>Magnoliopsida</taxon>
        <taxon>Liliopsida</taxon>
        <taxon>Poales</taxon>
        <taxon>Poaceae</taxon>
        <taxon>BOP clade</taxon>
        <taxon>Oryzoideae</taxon>
        <taxon>Oryzeae</taxon>
        <taxon>Oryzinae</taxon>
        <taxon>Oryza</taxon>
    </lineage>
</organism>
<accession>I1QDV7</accession>
<evidence type="ECO:0000313" key="1">
    <source>
        <dbReference type="EnsemblPlants" id="ORGLA07G0229900.1"/>
    </source>
</evidence>
<dbReference type="InterPro" id="IPR038980">
    <property type="entry name" value="ATM_plant"/>
</dbReference>
<dbReference type="AlphaFoldDB" id="I1QDV7"/>
<sequence>AMSEKCSRAHLPRHIQQPLLLELLEFTKGFMSSNKQFEKVDLPNLVYACSLVCNLIHCSLLSRVFEEKSSFLQVMLDYVTNAIKHIVSVVMKEHAELSHGLTNLGSVFDTTGSALSSFKSFMHSPLFS</sequence>
<evidence type="ECO:0008006" key="3">
    <source>
        <dbReference type="Google" id="ProtNLM"/>
    </source>
</evidence>
<keyword evidence="2" id="KW-1185">Reference proteome</keyword>
<protein>
    <recommendedName>
        <fullName evidence="3">Exocyst subunit Exo70 family protein</fullName>
    </recommendedName>
</protein>
<dbReference type="HOGENOM" id="CLU_1965237_0_0_1"/>
<dbReference type="GO" id="GO:0004674">
    <property type="term" value="F:protein serine/threonine kinase activity"/>
    <property type="evidence" value="ECO:0007669"/>
    <property type="project" value="InterPro"/>
</dbReference>
<evidence type="ECO:0000313" key="2">
    <source>
        <dbReference type="Proteomes" id="UP000007306"/>
    </source>
</evidence>
<dbReference type="PANTHER" id="PTHR37079:SF4">
    <property type="entry name" value="SERINE_THREONINE-PROTEIN KINASE ATM"/>
    <property type="match status" value="1"/>
</dbReference>
<dbReference type="STRING" id="4538.I1QDV7"/>
<dbReference type="PANTHER" id="PTHR37079">
    <property type="entry name" value="SERINE/THREONINE-PROTEIN KINASE ATM"/>
    <property type="match status" value="1"/>
</dbReference>
<dbReference type="Gramene" id="ORGLA07G0229900.1">
    <property type="protein sequence ID" value="ORGLA07G0229900.1"/>
    <property type="gene ID" value="ORGLA07G0229900"/>
</dbReference>
<dbReference type="eggNOG" id="KOG0892">
    <property type="taxonomic scope" value="Eukaryota"/>
</dbReference>
<dbReference type="GO" id="GO:0006974">
    <property type="term" value="P:DNA damage response"/>
    <property type="evidence" value="ECO:0007669"/>
    <property type="project" value="InterPro"/>
</dbReference>
<reference evidence="2" key="2">
    <citation type="submission" date="2018-04" db="EMBL/GenBank/DDBJ databases">
        <title>OglaRS2 (Oryza glaberrima Reference Sequence Version 2).</title>
        <authorList>
            <person name="Zhang J."/>
            <person name="Kudrna D."/>
            <person name="Lee S."/>
            <person name="Talag J."/>
            <person name="Rajasekar S."/>
            <person name="Wing R.A."/>
        </authorList>
    </citation>
    <scope>NUCLEOTIDE SEQUENCE [LARGE SCALE GENOMIC DNA]</scope>
    <source>
        <strain evidence="2">cv. IRGC 96717</strain>
    </source>
</reference>
<dbReference type="EnsemblPlants" id="ORGLA07G0229900.1">
    <property type="protein sequence ID" value="ORGLA07G0229900.1"/>
    <property type="gene ID" value="ORGLA07G0229900"/>
</dbReference>
<dbReference type="Proteomes" id="UP000007306">
    <property type="component" value="Unassembled WGS sequence"/>
</dbReference>
<proteinExistence type="predicted"/>